<dbReference type="GO" id="GO:0009252">
    <property type="term" value="P:peptidoglycan biosynthetic process"/>
    <property type="evidence" value="ECO:0007669"/>
    <property type="project" value="UniProtKB-KW"/>
</dbReference>
<evidence type="ECO:0000256" key="2">
    <source>
        <dbReference type="ARBA" id="ARBA00022679"/>
    </source>
</evidence>
<feature type="domain" description="BioF2-like acetyltransferase" evidence="7">
    <location>
        <begin position="152"/>
        <end position="284"/>
    </location>
</feature>
<dbReference type="AlphaFoldDB" id="A0AB38XLN8"/>
<evidence type="ECO:0000259" key="7">
    <source>
        <dbReference type="Pfam" id="PF13480"/>
    </source>
</evidence>
<dbReference type="GO" id="GO:0008360">
    <property type="term" value="P:regulation of cell shape"/>
    <property type="evidence" value="ECO:0007669"/>
    <property type="project" value="UniProtKB-KW"/>
</dbReference>
<dbReference type="PROSITE" id="PS51191">
    <property type="entry name" value="FEMABX"/>
    <property type="match status" value="1"/>
</dbReference>
<protein>
    <submittedName>
        <fullName evidence="8">GNAT family N-acetyltransferase</fullName>
        <ecNumber evidence="8">2.3.1.-</ecNumber>
    </submittedName>
</protein>
<evidence type="ECO:0000256" key="6">
    <source>
        <dbReference type="ARBA" id="ARBA00023316"/>
    </source>
</evidence>
<dbReference type="InterPro" id="IPR016181">
    <property type="entry name" value="Acyl_CoA_acyltransferase"/>
</dbReference>
<keyword evidence="2 8" id="KW-0808">Transferase</keyword>
<evidence type="ECO:0000256" key="3">
    <source>
        <dbReference type="ARBA" id="ARBA00022960"/>
    </source>
</evidence>
<dbReference type="RefSeq" id="WP_239181364.1">
    <property type="nucleotide sequence ID" value="NZ_CP116394.1"/>
</dbReference>
<dbReference type="EC" id="2.3.1.-" evidence="8"/>
<dbReference type="InterPro" id="IPR038740">
    <property type="entry name" value="BioF2-like_GNAT_dom"/>
</dbReference>
<keyword evidence="4" id="KW-0573">Peptidoglycan synthesis</keyword>
<dbReference type="PANTHER" id="PTHR36174:SF1">
    <property type="entry name" value="LIPID II:GLYCINE GLYCYLTRANSFERASE"/>
    <property type="match status" value="1"/>
</dbReference>
<evidence type="ECO:0000313" key="9">
    <source>
        <dbReference type="Proteomes" id="UP001211044"/>
    </source>
</evidence>
<keyword evidence="5 8" id="KW-0012">Acyltransferase</keyword>
<dbReference type="KEGG" id="wne:PIG85_05785"/>
<dbReference type="SUPFAM" id="SSF55729">
    <property type="entry name" value="Acyl-CoA N-acyltransferases (Nat)"/>
    <property type="match status" value="1"/>
</dbReference>
<dbReference type="GO" id="GO:0016755">
    <property type="term" value="F:aminoacyltransferase activity"/>
    <property type="evidence" value="ECO:0007669"/>
    <property type="project" value="InterPro"/>
</dbReference>
<name>A0AB38XLN8_9ACTO</name>
<accession>A0AB38XLN8</accession>
<organism evidence="8 9">
    <name type="scientific">Winkia neuii subsp. anitrata</name>
    <dbReference type="NCBI Taxonomy" id="29318"/>
    <lineage>
        <taxon>Bacteria</taxon>
        <taxon>Bacillati</taxon>
        <taxon>Actinomycetota</taxon>
        <taxon>Actinomycetes</taxon>
        <taxon>Actinomycetales</taxon>
        <taxon>Actinomycetaceae</taxon>
        <taxon>Winkia</taxon>
    </lineage>
</organism>
<dbReference type="InterPro" id="IPR003447">
    <property type="entry name" value="FEMABX"/>
</dbReference>
<evidence type="ECO:0000256" key="4">
    <source>
        <dbReference type="ARBA" id="ARBA00022984"/>
    </source>
</evidence>
<evidence type="ECO:0000313" key="8">
    <source>
        <dbReference type="EMBL" id="WCE45188.1"/>
    </source>
</evidence>
<keyword evidence="3" id="KW-0133">Cell shape</keyword>
<proteinExistence type="inferred from homology"/>
<dbReference type="Proteomes" id="UP001211044">
    <property type="component" value="Chromosome"/>
</dbReference>
<dbReference type="EMBL" id="CP116394">
    <property type="protein sequence ID" value="WCE45188.1"/>
    <property type="molecule type" value="Genomic_DNA"/>
</dbReference>
<dbReference type="Pfam" id="PF13480">
    <property type="entry name" value="Acetyltransf_6"/>
    <property type="match status" value="1"/>
</dbReference>
<dbReference type="InterPro" id="IPR050644">
    <property type="entry name" value="PG_Glycine_Bridge_Synth"/>
</dbReference>
<dbReference type="PANTHER" id="PTHR36174">
    <property type="entry name" value="LIPID II:GLYCINE GLYCYLTRANSFERASE"/>
    <property type="match status" value="1"/>
</dbReference>
<dbReference type="Gene3D" id="3.40.630.30">
    <property type="match status" value="2"/>
</dbReference>
<dbReference type="GO" id="GO:0071555">
    <property type="term" value="P:cell wall organization"/>
    <property type="evidence" value="ECO:0007669"/>
    <property type="project" value="UniProtKB-KW"/>
</dbReference>
<gene>
    <name evidence="8" type="ORF">PIG85_05785</name>
</gene>
<reference evidence="8" key="1">
    <citation type="submission" date="2023-01" db="EMBL/GenBank/DDBJ databases">
        <title>Comparative Genomic Analysis of the Clinically-Derived Winkia Strain NY0527 Provides Evidence into the Taxonomic Reassignment of Winkia neuii and Characterizes Their Virulence Traits.</title>
        <authorList>
            <person name="Cai X."/>
            <person name="Peng Y."/>
            <person name="Li M."/>
            <person name="Qiu Y."/>
            <person name="Wang Y."/>
            <person name="Xu L."/>
            <person name="Hou Q."/>
        </authorList>
    </citation>
    <scope>NUCLEOTIDE SEQUENCE</scope>
    <source>
        <strain evidence="8">NY0527</strain>
    </source>
</reference>
<evidence type="ECO:0000256" key="1">
    <source>
        <dbReference type="ARBA" id="ARBA00009943"/>
    </source>
</evidence>
<evidence type="ECO:0000256" key="5">
    <source>
        <dbReference type="ARBA" id="ARBA00023315"/>
    </source>
</evidence>
<sequence length="343" mass="39062">MELVQISDSELKQLASGIDRYPIEQTEVWGTYNQKLGRKVWGRFALKSGKKTKAVIVLTEYSVRGFKYLWAKNGPVWFKSPSPADEAELRELLLAQVKKRDKKVIFVRLHATYEAEDTHRVLQYLPYDKTVLVDLSSGTAQGIVDALPTEGRRAIRRVNKRIEGRDDVQFREVTGLSEQEFAKYYKIMQITAQRDGFRPHPMKVYTDMLSILGPEHARLFAIFIGDEPVCWDLVVVNGKHSWAYYGASLPEAHDVLGADLLDLRTCQTLAAEGVKTFDLMGTDSSRCPELYGVGQYKKRWAHHRTELPWAWDVPVNKPVYLALKHALASKRVLSGALQKIAKK</sequence>
<comment type="similarity">
    <text evidence="1">Belongs to the FemABX family.</text>
</comment>
<keyword evidence="6" id="KW-0961">Cell wall biogenesis/degradation</keyword>